<keyword evidence="1" id="KW-0175">Coiled coil</keyword>
<evidence type="ECO:0008006" key="3">
    <source>
        <dbReference type="Google" id="ProtNLM"/>
    </source>
</evidence>
<evidence type="ECO:0000313" key="2">
    <source>
        <dbReference type="EMBL" id="CAA9452937.1"/>
    </source>
</evidence>
<dbReference type="InterPro" id="IPR036388">
    <property type="entry name" value="WH-like_DNA-bd_sf"/>
</dbReference>
<feature type="coiled-coil region" evidence="1">
    <location>
        <begin position="42"/>
        <end position="69"/>
    </location>
</feature>
<proteinExistence type="predicted"/>
<accession>A0A6J4R1Q8</accession>
<dbReference type="Pfam" id="PF01527">
    <property type="entry name" value="HTH_Tnp_1"/>
    <property type="match status" value="1"/>
</dbReference>
<organism evidence="2">
    <name type="scientific">uncultured Rubrobacteraceae bacterium</name>
    <dbReference type="NCBI Taxonomy" id="349277"/>
    <lineage>
        <taxon>Bacteria</taxon>
        <taxon>Bacillati</taxon>
        <taxon>Actinomycetota</taxon>
        <taxon>Rubrobacteria</taxon>
        <taxon>Rubrobacterales</taxon>
        <taxon>Rubrobacteraceae</taxon>
        <taxon>environmental samples</taxon>
    </lineage>
</organism>
<gene>
    <name evidence="2" type="ORF">AVDCRST_MAG01-01-4801</name>
</gene>
<dbReference type="GO" id="GO:0003677">
    <property type="term" value="F:DNA binding"/>
    <property type="evidence" value="ECO:0007669"/>
    <property type="project" value="InterPro"/>
</dbReference>
<reference evidence="2" key="1">
    <citation type="submission" date="2020-02" db="EMBL/GenBank/DDBJ databases">
        <authorList>
            <person name="Meier V. D."/>
        </authorList>
    </citation>
    <scope>NUCLEOTIDE SEQUENCE</scope>
    <source>
        <strain evidence="2">AVDCRST_MAG01</strain>
    </source>
</reference>
<protein>
    <recommendedName>
        <fullName evidence="3">Mobile element protein</fullName>
    </recommendedName>
</protein>
<dbReference type="Gene3D" id="1.10.10.10">
    <property type="entry name" value="Winged helix-like DNA-binding domain superfamily/Winged helix DNA-binding domain"/>
    <property type="match status" value="1"/>
</dbReference>
<evidence type="ECO:0000256" key="1">
    <source>
        <dbReference type="SAM" id="Coils"/>
    </source>
</evidence>
<dbReference type="SUPFAM" id="SSF46689">
    <property type="entry name" value="Homeodomain-like"/>
    <property type="match status" value="1"/>
</dbReference>
<dbReference type="GO" id="GO:0006313">
    <property type="term" value="P:DNA transposition"/>
    <property type="evidence" value="ECO:0007669"/>
    <property type="project" value="InterPro"/>
</dbReference>
<dbReference type="AlphaFoldDB" id="A0A6J4R1Q8"/>
<dbReference type="InterPro" id="IPR009057">
    <property type="entry name" value="Homeodomain-like_sf"/>
</dbReference>
<sequence>MRASDEEHPIPRIAPELGVSVETLRNWVKQEEIDEGEREGLTTEEKEELRRLRREVKTLRQEKEILRKATAFFAREEIGGR</sequence>
<dbReference type="EMBL" id="CADCUW010000624">
    <property type="protein sequence ID" value="CAA9452937.1"/>
    <property type="molecule type" value="Genomic_DNA"/>
</dbReference>
<name>A0A6J4R1Q8_9ACTN</name>
<dbReference type="GO" id="GO:0004803">
    <property type="term" value="F:transposase activity"/>
    <property type="evidence" value="ECO:0007669"/>
    <property type="project" value="InterPro"/>
</dbReference>
<dbReference type="InterPro" id="IPR002514">
    <property type="entry name" value="Transposase_8"/>
</dbReference>